<dbReference type="HOGENOM" id="CLU_2678743_0_0_2"/>
<accession>A0A0F7PC28</accession>
<organism evidence="1 4">
    <name type="scientific">Halanaeroarchaeum sulfurireducens</name>
    <dbReference type="NCBI Taxonomy" id="1604004"/>
    <lineage>
        <taxon>Archaea</taxon>
        <taxon>Methanobacteriati</taxon>
        <taxon>Methanobacteriota</taxon>
        <taxon>Stenosarchaea group</taxon>
        <taxon>Halobacteria</taxon>
        <taxon>Halobacteriales</taxon>
        <taxon>Halobacteriaceae</taxon>
        <taxon>Halanaeroarchaeum</taxon>
    </lineage>
</organism>
<evidence type="ECO:0000313" key="2">
    <source>
        <dbReference type="EMBL" id="ALG81320.1"/>
    </source>
</evidence>
<dbReference type="KEGG" id="hsu:HLASF_0412"/>
<reference evidence="3" key="2">
    <citation type="submission" date="2015-05" db="EMBL/GenBank/DDBJ databases">
        <title>Complete genome sequence of Halanaeroarchaeum sulfurireducens type strain M27-SA2, a sulfate-reducer haloarchaeon from marine anoxic lake Medee.</title>
        <authorList>
            <person name="Messina E."/>
            <person name="Kublanov I.V."/>
            <person name="Toshchakov S."/>
            <person name="Arcadi E."/>
            <person name="La Spada G."/>
            <person name="La Cono V."/>
            <person name="Yakimov M.M."/>
        </authorList>
    </citation>
    <scope>NUCLEOTIDE SEQUENCE [LARGE SCALE GENOMIC DNA]</scope>
    <source>
        <strain evidence="3">M27-SA2</strain>
    </source>
</reference>
<reference evidence="2 3" key="3">
    <citation type="journal article" date="2016" name="Stand. Genomic Sci.">
        <title>Complete genome sequence of 'Halanaeroarchaeum sulfurireducens' M27-SA2, a sulfur-reducing and acetate-oxidizing haloarchaeon from the deep-sea hypersaline anoxic lake Medee.</title>
        <authorList>
            <person name="Messina E."/>
            <person name="Sorokin D.Y."/>
            <person name="Kublanov I.V."/>
            <person name="Toshchakov S."/>
            <person name="Lopatina A."/>
            <person name="Arcadi E."/>
            <person name="Smedile F."/>
            <person name="La Spada G."/>
            <person name="La Cono V."/>
            <person name="Yakimov M.M."/>
        </authorList>
    </citation>
    <scope>NUCLEOTIDE SEQUENCE [LARGE SCALE GENOMIC DNA]</scope>
    <source>
        <strain evidence="2 3">M27-SA2</strain>
    </source>
</reference>
<dbReference type="Proteomes" id="UP000069906">
    <property type="component" value="Chromosome"/>
</dbReference>
<protein>
    <submittedName>
        <fullName evidence="1">Uncharacterized protein</fullName>
    </submittedName>
</protein>
<dbReference type="AlphaFoldDB" id="A0A0F7PC28"/>
<dbReference type="KEGG" id="hsf:HLASA_0411"/>
<proteinExistence type="predicted"/>
<gene>
    <name evidence="2" type="ORF">HLASA_0411</name>
    <name evidence="1" type="ORF">HLASF_0412</name>
</gene>
<sequence length="74" mass="8495">MNATMSQSTPTYEAHLDTADMPLDLTSPVRPVDVLFYDSGIWLVREQDRVFVPYRHVNVVREVDESPEDDTTEP</sequence>
<dbReference type="Proteomes" id="UP000060390">
    <property type="component" value="Chromosome"/>
</dbReference>
<dbReference type="STRING" id="1604004.HLASA_0411"/>
<evidence type="ECO:0000313" key="4">
    <source>
        <dbReference type="Proteomes" id="UP000069906"/>
    </source>
</evidence>
<name>A0A0F7PC28_9EURY</name>
<keyword evidence="4" id="KW-1185">Reference proteome</keyword>
<reference evidence="1 4" key="1">
    <citation type="journal article" date="2015" name="ISME J.">
        <title>Elemental sulfur and acetate can support life of a novel strictly anaerobic haloarchaeon.</title>
        <authorList>
            <person name="Sorokin D.Y."/>
            <person name="Kublanov I.V."/>
            <person name="Gavrilov S.N."/>
            <person name="Rojo D."/>
            <person name="Roman P."/>
            <person name="Golyshin P.N."/>
            <person name="Slepak V.Z."/>
            <person name="Smedile F."/>
            <person name="Ferrer M."/>
            <person name="Messina E."/>
            <person name="La Cono V."/>
            <person name="Yakimov M.M."/>
        </authorList>
    </citation>
    <scope>NUCLEOTIDE SEQUENCE [LARGE SCALE GENOMIC DNA]</scope>
    <source>
        <strain evidence="1 4">HSR2</strain>
    </source>
</reference>
<evidence type="ECO:0000313" key="3">
    <source>
        <dbReference type="Proteomes" id="UP000060390"/>
    </source>
</evidence>
<dbReference type="EMBL" id="CP008874">
    <property type="protein sequence ID" value="AKH96918.1"/>
    <property type="molecule type" value="Genomic_DNA"/>
</dbReference>
<dbReference type="EMBL" id="CP011564">
    <property type="protein sequence ID" value="ALG81320.1"/>
    <property type="molecule type" value="Genomic_DNA"/>
</dbReference>
<evidence type="ECO:0000313" key="1">
    <source>
        <dbReference type="EMBL" id="AKH96918.1"/>
    </source>
</evidence>